<accession>A0A7S9STQ1</accession>
<reference evidence="2" key="1">
    <citation type="submission" date="2020-08" db="EMBL/GenBank/DDBJ databases">
        <title>Bridging the membrane lipid divide: bacteria of the FCB group superphylum have the potential to synthesize archaeal ether lipids.</title>
        <authorList>
            <person name="Villanueva L."/>
            <person name="von Meijenfeldt F.A.B."/>
            <person name="Westbye A.B."/>
            <person name="Yadav S."/>
            <person name="Hopmans E.C."/>
            <person name="Dutilh B.E."/>
            <person name="Sinninghe Damste J.S."/>
        </authorList>
    </citation>
    <scope>NUCLEOTIDE SEQUENCE</scope>
    <source>
        <strain evidence="2">NIOZ-UU157</strain>
    </source>
</reference>
<name>A0A7S9STQ1_9VIRU</name>
<evidence type="ECO:0000256" key="1">
    <source>
        <dbReference type="SAM" id="Phobius"/>
    </source>
</evidence>
<feature type="transmembrane region" description="Helical" evidence="1">
    <location>
        <begin position="94"/>
        <end position="113"/>
    </location>
</feature>
<evidence type="ECO:0000313" key="2">
    <source>
        <dbReference type="EMBL" id="QPI16260.1"/>
    </source>
</evidence>
<keyword evidence="1" id="KW-0472">Membrane</keyword>
<sequence length="114" mass="13048">MNKLLAAFCLFFLGQTAIWVQTNGQFVWPWFKKNPFLVSIIFGSTISYILIYGTKFMVEYYDGLLWPGRFIAFGSGIISFTFLTWYLLGEGITTKTIVSLCLACSLIGIQLFWK</sequence>
<feature type="transmembrane region" description="Helical" evidence="1">
    <location>
        <begin position="36"/>
        <end position="58"/>
    </location>
</feature>
<dbReference type="EMBL" id="MW030547">
    <property type="protein sequence ID" value="QPI16260.1"/>
    <property type="molecule type" value="Genomic_DNA"/>
</dbReference>
<protein>
    <submittedName>
        <fullName evidence="2">Uncharacterized protein</fullName>
    </submittedName>
</protein>
<feature type="transmembrane region" description="Helical" evidence="1">
    <location>
        <begin position="70"/>
        <end position="88"/>
    </location>
</feature>
<gene>
    <name evidence="2" type="ORF">NIOZUU157_00143</name>
</gene>
<proteinExistence type="predicted"/>
<organism evidence="2">
    <name type="scientific">Virus NIOZ-UU157</name>
    <dbReference type="NCBI Taxonomy" id="2763269"/>
    <lineage>
        <taxon>Viruses</taxon>
    </lineage>
</organism>
<keyword evidence="1" id="KW-0812">Transmembrane</keyword>
<keyword evidence="1" id="KW-1133">Transmembrane helix</keyword>